<organism evidence="2 3">
    <name type="scientific">Dendrobium nobile</name>
    <name type="common">Orchid</name>
    <dbReference type="NCBI Taxonomy" id="94219"/>
    <lineage>
        <taxon>Eukaryota</taxon>
        <taxon>Viridiplantae</taxon>
        <taxon>Streptophyta</taxon>
        <taxon>Embryophyta</taxon>
        <taxon>Tracheophyta</taxon>
        <taxon>Spermatophyta</taxon>
        <taxon>Magnoliopsida</taxon>
        <taxon>Liliopsida</taxon>
        <taxon>Asparagales</taxon>
        <taxon>Orchidaceae</taxon>
        <taxon>Epidendroideae</taxon>
        <taxon>Malaxideae</taxon>
        <taxon>Dendrobiinae</taxon>
        <taxon>Dendrobium</taxon>
    </lineage>
</organism>
<dbReference type="AlphaFoldDB" id="A0A8T3A156"/>
<gene>
    <name evidence="2" type="ORF">KFK09_027945</name>
</gene>
<proteinExistence type="predicted"/>
<sequence length="123" mass="13685">MLRTLAKASSVFRRLAAASRRHTLLNPAIFPAVSAVPYHTNLAKQLSQTSPLFFPALLGQFRGYAPARRVPDRRVPEDDDDLSDGDMDSEDFEIGGEDFPEDDDVGITDEDDLDEDEVEDESD</sequence>
<dbReference type="EMBL" id="JAGYWB010000019">
    <property type="protein sequence ID" value="KAI0488118.1"/>
    <property type="molecule type" value="Genomic_DNA"/>
</dbReference>
<name>A0A8T3A156_DENNO</name>
<accession>A0A8T3A156</accession>
<feature type="region of interest" description="Disordered" evidence="1">
    <location>
        <begin position="68"/>
        <end position="123"/>
    </location>
</feature>
<feature type="compositionally biased region" description="Acidic residues" evidence="1">
    <location>
        <begin position="77"/>
        <end position="123"/>
    </location>
</feature>
<evidence type="ECO:0000313" key="3">
    <source>
        <dbReference type="Proteomes" id="UP000829196"/>
    </source>
</evidence>
<evidence type="ECO:0000256" key="1">
    <source>
        <dbReference type="SAM" id="MobiDB-lite"/>
    </source>
</evidence>
<evidence type="ECO:0000313" key="2">
    <source>
        <dbReference type="EMBL" id="KAI0488118.1"/>
    </source>
</evidence>
<comment type="caution">
    <text evidence="2">The sequence shown here is derived from an EMBL/GenBank/DDBJ whole genome shotgun (WGS) entry which is preliminary data.</text>
</comment>
<dbReference type="Proteomes" id="UP000829196">
    <property type="component" value="Unassembled WGS sequence"/>
</dbReference>
<dbReference type="OrthoDB" id="10440980at2759"/>
<reference evidence="2" key="1">
    <citation type="journal article" date="2022" name="Front. Genet.">
        <title>Chromosome-Scale Assembly of the Dendrobium nobile Genome Provides Insights Into the Molecular Mechanism of the Biosynthesis of the Medicinal Active Ingredient of Dendrobium.</title>
        <authorList>
            <person name="Xu Q."/>
            <person name="Niu S.-C."/>
            <person name="Li K.-L."/>
            <person name="Zheng P.-J."/>
            <person name="Zhang X.-J."/>
            <person name="Jia Y."/>
            <person name="Liu Y."/>
            <person name="Niu Y.-X."/>
            <person name="Yu L.-H."/>
            <person name="Chen D.-F."/>
            <person name="Zhang G.-Q."/>
        </authorList>
    </citation>
    <scope>NUCLEOTIDE SEQUENCE</scope>
    <source>
        <tissue evidence="2">Leaf</tissue>
    </source>
</reference>
<protein>
    <submittedName>
        <fullName evidence="2">Uncharacterized protein</fullName>
    </submittedName>
</protein>
<keyword evidence="3" id="KW-1185">Reference proteome</keyword>